<evidence type="ECO:0000313" key="1">
    <source>
        <dbReference type="EMBL" id="KAK6622840.1"/>
    </source>
</evidence>
<dbReference type="AlphaFoldDB" id="A0AAN8NN16"/>
<proteinExistence type="predicted"/>
<dbReference type="EMBL" id="JAWJWE010000038">
    <property type="protein sequence ID" value="KAK6622840.1"/>
    <property type="molecule type" value="Genomic_DNA"/>
</dbReference>
<dbReference type="Proteomes" id="UP001372834">
    <property type="component" value="Unassembled WGS sequence"/>
</dbReference>
<name>A0AAN8NN16_POLSC</name>
<protein>
    <submittedName>
        <fullName evidence="1">Uncharacterized protein</fullName>
    </submittedName>
</protein>
<organism evidence="1 2">
    <name type="scientific">Polyplax serrata</name>
    <name type="common">Common mouse louse</name>
    <dbReference type="NCBI Taxonomy" id="468196"/>
    <lineage>
        <taxon>Eukaryota</taxon>
        <taxon>Metazoa</taxon>
        <taxon>Ecdysozoa</taxon>
        <taxon>Arthropoda</taxon>
        <taxon>Hexapoda</taxon>
        <taxon>Insecta</taxon>
        <taxon>Pterygota</taxon>
        <taxon>Neoptera</taxon>
        <taxon>Paraneoptera</taxon>
        <taxon>Psocodea</taxon>
        <taxon>Troctomorpha</taxon>
        <taxon>Phthiraptera</taxon>
        <taxon>Anoplura</taxon>
        <taxon>Polyplacidae</taxon>
        <taxon>Polyplax</taxon>
    </lineage>
</organism>
<gene>
    <name evidence="1" type="ORF">RUM43_008683</name>
</gene>
<comment type="caution">
    <text evidence="1">The sequence shown here is derived from an EMBL/GenBank/DDBJ whole genome shotgun (WGS) entry which is preliminary data.</text>
</comment>
<evidence type="ECO:0000313" key="2">
    <source>
        <dbReference type="Proteomes" id="UP001372834"/>
    </source>
</evidence>
<sequence>MDGGRREKHGLSIIDAFPLIKLQSFCCKLIRYRCARNNSSASTSESGFNTTPVVINGNEDVNGNALKRFLIYSKKKRDIRSPPIEEVPLDSAYDQEKVKRIRLLGVTSSKGTSCTSGFGCRRVK</sequence>
<reference evidence="1 2" key="1">
    <citation type="submission" date="2023-10" db="EMBL/GenBank/DDBJ databases">
        <title>Genomes of two closely related lineages of the louse Polyplax serrata with different host specificities.</title>
        <authorList>
            <person name="Martinu J."/>
            <person name="Tarabai H."/>
            <person name="Stefka J."/>
            <person name="Hypsa V."/>
        </authorList>
    </citation>
    <scope>NUCLEOTIDE SEQUENCE [LARGE SCALE GENOMIC DNA]</scope>
    <source>
        <strain evidence="1">HR10_N</strain>
    </source>
</reference>
<accession>A0AAN8NN16</accession>